<evidence type="ECO:0000259" key="1">
    <source>
        <dbReference type="PROSITE" id="PS50164"/>
    </source>
</evidence>
<organism evidence="2 3">
    <name type="scientific">Flavobacterium saliperosum S13</name>
    <dbReference type="NCBI Taxonomy" id="1341155"/>
    <lineage>
        <taxon>Bacteria</taxon>
        <taxon>Pseudomonadati</taxon>
        <taxon>Bacteroidota</taxon>
        <taxon>Flavobacteriia</taxon>
        <taxon>Flavobacteriales</taxon>
        <taxon>Flavobacteriaceae</taxon>
        <taxon>Flavobacterium</taxon>
    </lineage>
</organism>
<sequence>MHYVYILYSPQKDTFYIGETSNLEVRLQWHLSKEFKKAHTKITDDWTIFYKIICKDICQARKIEKHIKSMKSKKYIHNLSVFPEITVKLLEKYT</sequence>
<reference evidence="2 3" key="1">
    <citation type="submission" date="2013-08" db="EMBL/GenBank/DDBJ databases">
        <title>Flavobacterium saliperosum type strain genome sequencing.</title>
        <authorList>
            <person name="Lee K."/>
            <person name="Yi H."/>
            <person name="Park S."/>
            <person name="Chun J."/>
        </authorList>
    </citation>
    <scope>NUCLEOTIDE SEQUENCE [LARGE SCALE GENOMIC DNA]</scope>
    <source>
        <strain evidence="2 3">S13</strain>
    </source>
</reference>
<dbReference type="Pfam" id="PF01541">
    <property type="entry name" value="GIY-YIG"/>
    <property type="match status" value="1"/>
</dbReference>
<dbReference type="CDD" id="cd10449">
    <property type="entry name" value="GIY-YIG_SLX1_like"/>
    <property type="match status" value="1"/>
</dbReference>
<proteinExistence type="predicted"/>
<dbReference type="EMBL" id="AVFO01000053">
    <property type="protein sequence ID" value="ESU21554.1"/>
    <property type="molecule type" value="Genomic_DNA"/>
</dbReference>
<dbReference type="InterPro" id="IPR000305">
    <property type="entry name" value="GIY-YIG_endonuc"/>
</dbReference>
<gene>
    <name evidence="2" type="ORF">FSS13T_27140</name>
</gene>
<accession>A0ABN0QDD0</accession>
<dbReference type="Proteomes" id="UP000018234">
    <property type="component" value="Unassembled WGS sequence"/>
</dbReference>
<dbReference type="PROSITE" id="PS50164">
    <property type="entry name" value="GIY_YIG"/>
    <property type="match status" value="1"/>
</dbReference>
<dbReference type="SUPFAM" id="SSF82771">
    <property type="entry name" value="GIY-YIG endonuclease"/>
    <property type="match status" value="1"/>
</dbReference>
<keyword evidence="3" id="KW-1185">Reference proteome</keyword>
<comment type="caution">
    <text evidence="2">The sequence shown here is derived from an EMBL/GenBank/DDBJ whole genome shotgun (WGS) entry which is preliminary data.</text>
</comment>
<dbReference type="RefSeq" id="WP_023577683.1">
    <property type="nucleotide sequence ID" value="NZ_AVFO01000053.1"/>
</dbReference>
<protein>
    <recommendedName>
        <fullName evidence="1">GIY-YIG domain-containing protein</fullName>
    </recommendedName>
</protein>
<feature type="domain" description="GIY-YIG" evidence="1">
    <location>
        <begin position="1"/>
        <end position="77"/>
    </location>
</feature>
<evidence type="ECO:0000313" key="2">
    <source>
        <dbReference type="EMBL" id="ESU21554.1"/>
    </source>
</evidence>
<name>A0ABN0QDD0_9FLAO</name>
<dbReference type="InterPro" id="IPR035901">
    <property type="entry name" value="GIY-YIG_endonuc_sf"/>
</dbReference>
<dbReference type="Gene3D" id="3.40.1440.10">
    <property type="entry name" value="GIY-YIG endonuclease"/>
    <property type="match status" value="1"/>
</dbReference>
<evidence type="ECO:0000313" key="3">
    <source>
        <dbReference type="Proteomes" id="UP000018234"/>
    </source>
</evidence>